<feature type="domain" description="EamA" evidence="7">
    <location>
        <begin position="32"/>
        <end position="161"/>
    </location>
</feature>
<dbReference type="Proteomes" id="UP000223606">
    <property type="component" value="Chromosome 1"/>
</dbReference>
<feature type="transmembrane region" description="Helical" evidence="6">
    <location>
        <begin position="29"/>
        <end position="46"/>
    </location>
</feature>
<evidence type="ECO:0000259" key="7">
    <source>
        <dbReference type="Pfam" id="PF00892"/>
    </source>
</evidence>
<feature type="transmembrane region" description="Helical" evidence="6">
    <location>
        <begin position="146"/>
        <end position="162"/>
    </location>
</feature>
<dbReference type="EMBL" id="LT960614">
    <property type="protein sequence ID" value="SON54523.1"/>
    <property type="molecule type" value="Genomic_DNA"/>
</dbReference>
<dbReference type="RefSeq" id="WP_099554920.1">
    <property type="nucleotide sequence ID" value="NZ_LT960614.1"/>
</dbReference>
<keyword evidence="9" id="KW-1185">Reference proteome</keyword>
<evidence type="ECO:0000256" key="1">
    <source>
        <dbReference type="ARBA" id="ARBA00004141"/>
    </source>
</evidence>
<dbReference type="OrthoDB" id="2352272at2"/>
<dbReference type="PANTHER" id="PTHR32322:SF2">
    <property type="entry name" value="EAMA DOMAIN-CONTAINING PROTEIN"/>
    <property type="match status" value="1"/>
</dbReference>
<dbReference type="Pfam" id="PF00892">
    <property type="entry name" value="EamA"/>
    <property type="match status" value="2"/>
</dbReference>
<evidence type="ECO:0000256" key="6">
    <source>
        <dbReference type="SAM" id="Phobius"/>
    </source>
</evidence>
<dbReference type="InterPro" id="IPR037185">
    <property type="entry name" value="EmrE-like"/>
</dbReference>
<dbReference type="SUPFAM" id="SSF103481">
    <property type="entry name" value="Multidrug resistance efflux transporter EmrE"/>
    <property type="match status" value="2"/>
</dbReference>
<proteinExistence type="inferred from homology"/>
<dbReference type="InterPro" id="IPR000620">
    <property type="entry name" value="EamA_dom"/>
</dbReference>
<evidence type="ECO:0000256" key="4">
    <source>
        <dbReference type="ARBA" id="ARBA00022989"/>
    </source>
</evidence>
<feature type="transmembrane region" description="Helical" evidence="6">
    <location>
        <begin position="239"/>
        <end position="263"/>
    </location>
</feature>
<feature type="transmembrane region" description="Helical" evidence="6">
    <location>
        <begin position="206"/>
        <end position="227"/>
    </location>
</feature>
<dbReference type="GO" id="GO:0016020">
    <property type="term" value="C:membrane"/>
    <property type="evidence" value="ECO:0007669"/>
    <property type="project" value="UniProtKB-SubCell"/>
</dbReference>
<organism evidence="8 9">
    <name type="scientific">Hartmannibacter diazotrophicus</name>
    <dbReference type="NCBI Taxonomy" id="1482074"/>
    <lineage>
        <taxon>Bacteria</taxon>
        <taxon>Pseudomonadati</taxon>
        <taxon>Pseudomonadota</taxon>
        <taxon>Alphaproteobacteria</taxon>
        <taxon>Hyphomicrobiales</taxon>
        <taxon>Pleomorphomonadaceae</taxon>
        <taxon>Hartmannibacter</taxon>
    </lineage>
</organism>
<comment type="subcellular location">
    <subcellularLocation>
        <location evidence="1">Membrane</location>
        <topology evidence="1">Multi-pass membrane protein</topology>
    </subcellularLocation>
</comment>
<protein>
    <submittedName>
        <fullName evidence="8">Putative amino-acid metabolite efflux pump</fullName>
    </submittedName>
</protein>
<dbReference type="PANTHER" id="PTHR32322">
    <property type="entry name" value="INNER MEMBRANE TRANSPORTER"/>
    <property type="match status" value="1"/>
</dbReference>
<evidence type="ECO:0000313" key="9">
    <source>
        <dbReference type="Proteomes" id="UP000223606"/>
    </source>
</evidence>
<dbReference type="KEGG" id="hdi:HDIA_0982"/>
<feature type="transmembrane region" description="Helical" evidence="6">
    <location>
        <begin position="117"/>
        <end position="139"/>
    </location>
</feature>
<name>A0A2C9D2R9_9HYPH</name>
<feature type="transmembrane region" description="Helical" evidence="6">
    <location>
        <begin position="174"/>
        <end position="194"/>
    </location>
</feature>
<evidence type="ECO:0000256" key="2">
    <source>
        <dbReference type="ARBA" id="ARBA00007362"/>
    </source>
</evidence>
<keyword evidence="5 6" id="KW-0472">Membrane</keyword>
<dbReference type="InterPro" id="IPR050638">
    <property type="entry name" value="AA-Vitamin_Transporters"/>
</dbReference>
<feature type="domain" description="EamA" evidence="7">
    <location>
        <begin position="176"/>
        <end position="312"/>
    </location>
</feature>
<feature type="transmembrane region" description="Helical" evidence="6">
    <location>
        <begin position="58"/>
        <end position="76"/>
    </location>
</feature>
<feature type="transmembrane region" description="Helical" evidence="6">
    <location>
        <begin position="88"/>
        <end position="111"/>
    </location>
</feature>
<feature type="transmembrane region" description="Helical" evidence="6">
    <location>
        <begin position="294"/>
        <end position="313"/>
    </location>
</feature>
<evidence type="ECO:0000256" key="5">
    <source>
        <dbReference type="ARBA" id="ARBA00023136"/>
    </source>
</evidence>
<reference evidence="9" key="1">
    <citation type="submission" date="2017-09" db="EMBL/GenBank/DDBJ databases">
        <title>Genome sequence of Nannocystis excedens DSM 71.</title>
        <authorList>
            <person name="Blom J."/>
        </authorList>
    </citation>
    <scope>NUCLEOTIDE SEQUENCE [LARGE SCALE GENOMIC DNA]</scope>
    <source>
        <strain evidence="9">type strain: E19</strain>
    </source>
</reference>
<sequence length="317" mass="33257">MADNAAGTVTLAPSSPPPATGAAIGTYDIGLYAIAIMAWSTSWIALKYQVVSGVPAEVSIALRFAAASAIMFAWVLASRRRVVFPLRLHLRMALTGALLFSLNFYCFYLGGRFLASGLLSVVFSLASIGNLLLGALLLGQRINARIAFGAIVGLVGIALIFAPEITGTTLNHDALTGLGLCVAGTICFCFGNVISSRLQSERLPVFSTNAWGMAYGALVMAVIALLSGDSFAVPLTTDYVVSFAWLTVVSTVVAFACYLTLLGRIGSARAGYATVVFPVFALLISTVVEGYQWSVPAIAGLVMVLTGNVIVLTRRRG</sequence>
<keyword evidence="3 6" id="KW-0812">Transmembrane</keyword>
<dbReference type="AlphaFoldDB" id="A0A2C9D2R9"/>
<accession>A0A2C9D2R9</accession>
<feature type="transmembrane region" description="Helical" evidence="6">
    <location>
        <begin position="270"/>
        <end position="288"/>
    </location>
</feature>
<comment type="similarity">
    <text evidence="2">Belongs to the EamA transporter family.</text>
</comment>
<evidence type="ECO:0000313" key="8">
    <source>
        <dbReference type="EMBL" id="SON54523.1"/>
    </source>
</evidence>
<gene>
    <name evidence="8" type="primary">eamA_1</name>
    <name evidence="8" type="ORF">HDIA_0982</name>
</gene>
<evidence type="ECO:0000256" key="3">
    <source>
        <dbReference type="ARBA" id="ARBA00022692"/>
    </source>
</evidence>
<keyword evidence="4 6" id="KW-1133">Transmembrane helix</keyword>